<comment type="caution">
    <text evidence="2">The sequence shown here is derived from an EMBL/GenBank/DDBJ whole genome shotgun (WGS) entry which is preliminary data.</text>
</comment>
<feature type="region of interest" description="Disordered" evidence="1">
    <location>
        <begin position="1"/>
        <end position="131"/>
    </location>
</feature>
<dbReference type="EMBL" id="JXSX01000001">
    <property type="protein sequence ID" value="KIR66892.1"/>
    <property type="molecule type" value="Genomic_DNA"/>
</dbReference>
<protein>
    <submittedName>
        <fullName evidence="2">Uncharacterized protein</fullName>
    </submittedName>
</protein>
<proteinExistence type="predicted"/>
<evidence type="ECO:0000313" key="2">
    <source>
        <dbReference type="EMBL" id="KIR66892.1"/>
    </source>
</evidence>
<organism evidence="2 3">
    <name type="scientific">Micromonospora haikouensis</name>
    <dbReference type="NCBI Taxonomy" id="686309"/>
    <lineage>
        <taxon>Bacteria</taxon>
        <taxon>Bacillati</taxon>
        <taxon>Actinomycetota</taxon>
        <taxon>Actinomycetes</taxon>
        <taxon>Micromonosporales</taxon>
        <taxon>Micromonosporaceae</taxon>
        <taxon>Micromonospora</taxon>
    </lineage>
</organism>
<dbReference type="Proteomes" id="UP000032254">
    <property type="component" value="Unassembled WGS sequence"/>
</dbReference>
<reference evidence="2 3" key="1">
    <citation type="submission" date="2015-01" db="EMBL/GenBank/DDBJ databases">
        <title>Sequencing and annotation of Micromonospora carbonacea strain JXNU-1 genome.</title>
        <authorList>
            <person name="Long Z."/>
            <person name="Huang Y."/>
            <person name="Jiang Y."/>
        </authorList>
    </citation>
    <scope>NUCLEOTIDE SEQUENCE [LARGE SCALE GENOMIC DNA]</scope>
    <source>
        <strain evidence="2 3">JXNU-1</strain>
    </source>
</reference>
<dbReference type="PATRIC" id="fig|47853.6.peg.2453"/>
<accession>A0A0D0V7R2</accession>
<sequence>MASRDASTPGGDRGGPGSAGPWGSTDGFDADPPWGAGEDSPTNEGSEETAVPRGGLGERRAGEPAAPTPPAGRHGFGPVEERPAVPAGPGAPPDPAPSGRTFPDDSADGDLPDNALEETTGMHPEGISRRG</sequence>
<gene>
    <name evidence="2" type="ORF">TK50_11575</name>
</gene>
<evidence type="ECO:0000313" key="3">
    <source>
        <dbReference type="Proteomes" id="UP000032254"/>
    </source>
</evidence>
<feature type="compositionally biased region" description="Gly residues" evidence="1">
    <location>
        <begin position="11"/>
        <end position="20"/>
    </location>
</feature>
<evidence type="ECO:0000256" key="1">
    <source>
        <dbReference type="SAM" id="MobiDB-lite"/>
    </source>
</evidence>
<dbReference type="GeneID" id="301304764"/>
<dbReference type="OrthoDB" id="3401056at2"/>
<keyword evidence="3" id="KW-1185">Reference proteome</keyword>
<dbReference type="AlphaFoldDB" id="A0A0D0V7R2"/>
<name>A0A0D0V7R2_9ACTN</name>
<dbReference type="RefSeq" id="WP_043964310.1">
    <property type="nucleotide sequence ID" value="NZ_JBEZEN010000004.1"/>
</dbReference>